<dbReference type="PANTHER" id="PTHR24221">
    <property type="entry name" value="ATP-BINDING CASSETTE SUB-FAMILY B"/>
    <property type="match status" value="1"/>
</dbReference>
<feature type="transmembrane region" description="Helical" evidence="9">
    <location>
        <begin position="29"/>
        <end position="52"/>
    </location>
</feature>
<dbReference type="PANTHER" id="PTHR24221:SF248">
    <property type="entry name" value="ABC TRANSPORTER TRANSMEMBRANE REGION"/>
    <property type="match status" value="1"/>
</dbReference>
<dbReference type="InterPro" id="IPR003593">
    <property type="entry name" value="AAA+_ATPase"/>
</dbReference>
<evidence type="ECO:0000256" key="5">
    <source>
        <dbReference type="ARBA" id="ARBA00022840"/>
    </source>
</evidence>
<evidence type="ECO:0000256" key="2">
    <source>
        <dbReference type="ARBA" id="ARBA00022475"/>
    </source>
</evidence>
<evidence type="ECO:0000256" key="4">
    <source>
        <dbReference type="ARBA" id="ARBA00022741"/>
    </source>
</evidence>
<evidence type="ECO:0000259" key="10">
    <source>
        <dbReference type="PROSITE" id="PS50893"/>
    </source>
</evidence>
<dbReference type="SUPFAM" id="SSF90123">
    <property type="entry name" value="ABC transporter transmembrane region"/>
    <property type="match status" value="1"/>
</dbReference>
<evidence type="ECO:0000256" key="9">
    <source>
        <dbReference type="SAM" id="Phobius"/>
    </source>
</evidence>
<dbReference type="Gene3D" id="1.20.1560.10">
    <property type="entry name" value="ABC transporter type 1, transmembrane domain"/>
    <property type="match status" value="1"/>
</dbReference>
<dbReference type="AlphaFoldDB" id="A0A7C9TI39"/>
<dbReference type="GO" id="GO:0140359">
    <property type="term" value="F:ABC-type transporter activity"/>
    <property type="evidence" value="ECO:0007669"/>
    <property type="project" value="InterPro"/>
</dbReference>
<dbReference type="Gene3D" id="3.40.50.300">
    <property type="entry name" value="P-loop containing nucleotide triphosphate hydrolases"/>
    <property type="match status" value="1"/>
</dbReference>
<dbReference type="SMART" id="SM00382">
    <property type="entry name" value="AAA"/>
    <property type="match status" value="1"/>
</dbReference>
<name>A0A7C9TI39_9BURK</name>
<keyword evidence="6 9" id="KW-1133">Transmembrane helix</keyword>
<dbReference type="Pfam" id="PF00664">
    <property type="entry name" value="ABC_membrane"/>
    <property type="match status" value="1"/>
</dbReference>
<feature type="transmembrane region" description="Helical" evidence="9">
    <location>
        <begin position="256"/>
        <end position="277"/>
    </location>
</feature>
<dbReference type="GO" id="GO:0034040">
    <property type="term" value="F:ATPase-coupled lipid transmembrane transporter activity"/>
    <property type="evidence" value="ECO:0007669"/>
    <property type="project" value="TreeGrafter"/>
</dbReference>
<dbReference type="GO" id="GO:0005886">
    <property type="term" value="C:plasma membrane"/>
    <property type="evidence" value="ECO:0007669"/>
    <property type="project" value="UniProtKB-SubCell"/>
</dbReference>
<feature type="transmembrane region" description="Helical" evidence="9">
    <location>
        <begin position="64"/>
        <end position="84"/>
    </location>
</feature>
<keyword evidence="4" id="KW-0547">Nucleotide-binding</keyword>
<dbReference type="InterPro" id="IPR003439">
    <property type="entry name" value="ABC_transporter-like_ATP-bd"/>
</dbReference>
<feature type="region of interest" description="Disordered" evidence="8">
    <location>
        <begin position="572"/>
        <end position="617"/>
    </location>
</feature>
<dbReference type="GO" id="GO:0005524">
    <property type="term" value="F:ATP binding"/>
    <property type="evidence" value="ECO:0007669"/>
    <property type="project" value="UniProtKB-KW"/>
</dbReference>
<dbReference type="PROSITE" id="PS50893">
    <property type="entry name" value="ABC_TRANSPORTER_2"/>
    <property type="match status" value="1"/>
</dbReference>
<dbReference type="EMBL" id="JAAGOH010000005">
    <property type="protein sequence ID" value="NDY90858.1"/>
    <property type="molecule type" value="Genomic_DNA"/>
</dbReference>
<dbReference type="SUPFAM" id="SSF52540">
    <property type="entry name" value="P-loop containing nucleoside triphosphate hydrolases"/>
    <property type="match status" value="1"/>
</dbReference>
<gene>
    <name evidence="12" type="ORF">G3A44_06575</name>
</gene>
<feature type="domain" description="ABC transmembrane type-1" evidence="11">
    <location>
        <begin position="33"/>
        <end position="312"/>
    </location>
</feature>
<keyword evidence="2" id="KW-1003">Cell membrane</keyword>
<dbReference type="GO" id="GO:0016887">
    <property type="term" value="F:ATP hydrolysis activity"/>
    <property type="evidence" value="ECO:0007669"/>
    <property type="project" value="InterPro"/>
</dbReference>
<evidence type="ECO:0000256" key="7">
    <source>
        <dbReference type="ARBA" id="ARBA00023136"/>
    </source>
</evidence>
<dbReference type="Pfam" id="PF00005">
    <property type="entry name" value="ABC_tran"/>
    <property type="match status" value="1"/>
</dbReference>
<evidence type="ECO:0000313" key="13">
    <source>
        <dbReference type="Proteomes" id="UP000484255"/>
    </source>
</evidence>
<dbReference type="InterPro" id="IPR017871">
    <property type="entry name" value="ABC_transporter-like_CS"/>
</dbReference>
<keyword evidence="3 9" id="KW-0812">Transmembrane</keyword>
<dbReference type="PROSITE" id="PS00211">
    <property type="entry name" value="ABC_TRANSPORTER_1"/>
    <property type="match status" value="1"/>
</dbReference>
<feature type="transmembrane region" description="Helical" evidence="9">
    <location>
        <begin position="154"/>
        <end position="185"/>
    </location>
</feature>
<organism evidence="12 13">
    <name type="scientific">Ideonella livida</name>
    <dbReference type="NCBI Taxonomy" id="2707176"/>
    <lineage>
        <taxon>Bacteria</taxon>
        <taxon>Pseudomonadati</taxon>
        <taxon>Pseudomonadota</taxon>
        <taxon>Betaproteobacteria</taxon>
        <taxon>Burkholderiales</taxon>
        <taxon>Sphaerotilaceae</taxon>
        <taxon>Ideonella</taxon>
    </lineage>
</organism>
<reference evidence="12 13" key="1">
    <citation type="submission" date="2020-02" db="EMBL/GenBank/DDBJ databases">
        <title>Ideonella bacterium strain TBM-1.</title>
        <authorList>
            <person name="Chen W.-M."/>
        </authorList>
    </citation>
    <scope>NUCLEOTIDE SEQUENCE [LARGE SCALE GENOMIC DNA]</scope>
    <source>
        <strain evidence="12 13">TBM-1</strain>
    </source>
</reference>
<keyword evidence="5 12" id="KW-0067">ATP-binding</keyword>
<comment type="subcellular location">
    <subcellularLocation>
        <location evidence="1">Cell membrane</location>
        <topology evidence="1">Multi-pass membrane protein</topology>
    </subcellularLocation>
</comment>
<accession>A0A7C9TI39</accession>
<comment type="caution">
    <text evidence="12">The sequence shown here is derived from an EMBL/GenBank/DDBJ whole genome shotgun (WGS) entry which is preliminary data.</text>
</comment>
<keyword evidence="7 9" id="KW-0472">Membrane</keyword>
<evidence type="ECO:0000259" key="11">
    <source>
        <dbReference type="PROSITE" id="PS50929"/>
    </source>
</evidence>
<evidence type="ECO:0000256" key="8">
    <source>
        <dbReference type="SAM" id="MobiDB-lite"/>
    </source>
</evidence>
<dbReference type="InterPro" id="IPR027417">
    <property type="entry name" value="P-loop_NTPase"/>
</dbReference>
<proteinExistence type="predicted"/>
<sequence>MAALDGTPSSGQDAPSAWLGAALAPLRPAYLQALLLSLGISVLGVFAAVFSLQVYDRVIAKGGLSTLVALVTGMVLAIGLEFGLRQARALLMQRLGAQVEVALARAVYERLTCLPLARLESLPPGYWQTVFRDIELVRTTTTGAPALLLVDLPFLLLTLALVGLIAWPMLPVTLLTLAGFGLLAWRSERVLKPGHAQERERLLSRDLLQADLAASRLHLKGLGPSPALGQRWEQAYARWMQDSLARSREMDHYRDLAQGMSVASTVIGTSAGALFILQQLMTMGGLIACNILAGKLVQPMVQLVGQWRVYGQFQAASRRLDELLGHALDRGQAGVALPRPRGTLLMEGLHFRYPGQEQDQISRLSGQIGPLGLHAVVGANGSGKSTLLKLLRGLYPPSAGRVLIDGADLRQFGQLDLAGMVGYLSQQPRLVAGSIRDNIALGLPGASDAQIVAAARQAGAYEFIVQLPQGFDTDVGEGGGRFSGGQRKRIAIAQTLIGDPPVLLLDEPTSDLDSVAEQAFAATLRQLAQDHTVIVVTHSPALLTQCQGILVLDRGSLAAAGPARELLPRLGLATPRPAPAGPTAGAPSGTPSGMPAGPASGGTVRAAGPQPVQEVAA</sequence>
<evidence type="ECO:0000313" key="12">
    <source>
        <dbReference type="EMBL" id="NDY90858.1"/>
    </source>
</evidence>
<dbReference type="PROSITE" id="PS50929">
    <property type="entry name" value="ABC_TM1F"/>
    <property type="match status" value="1"/>
</dbReference>
<dbReference type="InterPro" id="IPR039421">
    <property type="entry name" value="Type_1_exporter"/>
</dbReference>
<feature type="domain" description="ABC transporter" evidence="10">
    <location>
        <begin position="344"/>
        <end position="579"/>
    </location>
</feature>
<dbReference type="InterPro" id="IPR011527">
    <property type="entry name" value="ABC1_TM_dom"/>
</dbReference>
<dbReference type="Proteomes" id="UP000484255">
    <property type="component" value="Unassembled WGS sequence"/>
</dbReference>
<evidence type="ECO:0000256" key="3">
    <source>
        <dbReference type="ARBA" id="ARBA00022692"/>
    </source>
</evidence>
<feature type="compositionally biased region" description="Low complexity" evidence="8">
    <location>
        <begin position="572"/>
        <end position="603"/>
    </location>
</feature>
<dbReference type="InterPro" id="IPR036640">
    <property type="entry name" value="ABC1_TM_sf"/>
</dbReference>
<keyword evidence="13" id="KW-1185">Reference proteome</keyword>
<evidence type="ECO:0000256" key="1">
    <source>
        <dbReference type="ARBA" id="ARBA00004651"/>
    </source>
</evidence>
<evidence type="ECO:0000256" key="6">
    <source>
        <dbReference type="ARBA" id="ARBA00022989"/>
    </source>
</evidence>
<protein>
    <submittedName>
        <fullName evidence="12">ATP-binding cassette domain-containing protein</fullName>
    </submittedName>
</protein>